<name>A0ACB8Q7B5_9AGAM</name>
<dbReference type="EMBL" id="MU273858">
    <property type="protein sequence ID" value="KAI0027679.1"/>
    <property type="molecule type" value="Genomic_DNA"/>
</dbReference>
<comment type="caution">
    <text evidence="1">The sequence shown here is derived from an EMBL/GenBank/DDBJ whole genome shotgun (WGS) entry which is preliminary data.</text>
</comment>
<dbReference type="Proteomes" id="UP000814128">
    <property type="component" value="Unassembled WGS sequence"/>
</dbReference>
<protein>
    <submittedName>
        <fullName evidence="1">Uncharacterized protein</fullName>
    </submittedName>
</protein>
<reference evidence="1" key="1">
    <citation type="submission" date="2021-02" db="EMBL/GenBank/DDBJ databases">
        <authorList>
            <consortium name="DOE Joint Genome Institute"/>
            <person name="Ahrendt S."/>
            <person name="Looney B.P."/>
            <person name="Miyauchi S."/>
            <person name="Morin E."/>
            <person name="Drula E."/>
            <person name="Courty P.E."/>
            <person name="Chicoki N."/>
            <person name="Fauchery L."/>
            <person name="Kohler A."/>
            <person name="Kuo A."/>
            <person name="Labutti K."/>
            <person name="Pangilinan J."/>
            <person name="Lipzen A."/>
            <person name="Riley R."/>
            <person name="Andreopoulos W."/>
            <person name="He G."/>
            <person name="Johnson J."/>
            <person name="Barry K.W."/>
            <person name="Grigoriev I.V."/>
            <person name="Nagy L."/>
            <person name="Hibbett D."/>
            <person name="Henrissat B."/>
            <person name="Matheny P.B."/>
            <person name="Labbe J."/>
            <person name="Martin F."/>
        </authorList>
    </citation>
    <scope>NUCLEOTIDE SEQUENCE</scope>
    <source>
        <strain evidence="1">EC-137</strain>
    </source>
</reference>
<proteinExistence type="predicted"/>
<keyword evidence="2" id="KW-1185">Reference proteome</keyword>
<evidence type="ECO:0000313" key="2">
    <source>
        <dbReference type="Proteomes" id="UP000814128"/>
    </source>
</evidence>
<accession>A0ACB8Q7B5</accession>
<gene>
    <name evidence="1" type="ORF">K488DRAFT_74358</name>
</gene>
<organism evidence="1 2">
    <name type="scientific">Vararia minispora EC-137</name>
    <dbReference type="NCBI Taxonomy" id="1314806"/>
    <lineage>
        <taxon>Eukaryota</taxon>
        <taxon>Fungi</taxon>
        <taxon>Dikarya</taxon>
        <taxon>Basidiomycota</taxon>
        <taxon>Agaricomycotina</taxon>
        <taxon>Agaricomycetes</taxon>
        <taxon>Russulales</taxon>
        <taxon>Lachnocladiaceae</taxon>
        <taxon>Vararia</taxon>
    </lineage>
</organism>
<evidence type="ECO:0000313" key="1">
    <source>
        <dbReference type="EMBL" id="KAI0027679.1"/>
    </source>
</evidence>
<reference evidence="1" key="2">
    <citation type="journal article" date="2022" name="New Phytol.">
        <title>Evolutionary transition to the ectomycorrhizal habit in the genomes of a hyperdiverse lineage of mushroom-forming fungi.</title>
        <authorList>
            <person name="Looney B."/>
            <person name="Miyauchi S."/>
            <person name="Morin E."/>
            <person name="Drula E."/>
            <person name="Courty P.E."/>
            <person name="Kohler A."/>
            <person name="Kuo A."/>
            <person name="LaButti K."/>
            <person name="Pangilinan J."/>
            <person name="Lipzen A."/>
            <person name="Riley R."/>
            <person name="Andreopoulos W."/>
            <person name="He G."/>
            <person name="Johnson J."/>
            <person name="Nolan M."/>
            <person name="Tritt A."/>
            <person name="Barry K.W."/>
            <person name="Grigoriev I.V."/>
            <person name="Nagy L.G."/>
            <person name="Hibbett D."/>
            <person name="Henrissat B."/>
            <person name="Matheny P.B."/>
            <person name="Labbe J."/>
            <person name="Martin F.M."/>
        </authorList>
    </citation>
    <scope>NUCLEOTIDE SEQUENCE</scope>
    <source>
        <strain evidence="1">EC-137</strain>
    </source>
</reference>
<sequence>MAGQYEACDYSQVVQVVSEARSAWQGGYPARADRAVQNFQVGTSSQRLHSQPSLSCHGRHCSIPPRPTRKAAAVNSNPGLRFKTRTRRSSEEVRAEKEEAAAKKAASQKNTATVRKKMLQNLAAMNDKIAEEDRSYQLQEQASNLRKHASASSATNKKVPVKAQAVASQVAERVEARSTSHAEVVLTHLLAAMEASQTMKPAKLKVVDSLSTAVSRPVTEMANLEGREGPTKGMPEDSVQYPMEDSEKVQRNFQGSKAFDHRLRTRVLPTNSRSVETMGQFADKGNEEPIGNASADSGSEYHADEAEEPSEDEHSVVDEEAGQLKPKKGGKCKASDQSMSRDAKKSKACGIRYPVPLNYHVLTIWNFSYWDSSSVLSGLSSPLAVPTPKRKDTPDQASSTETPSAKRAKPALAQGLDSQWLKDNVSRGAVKKTKTPATGTKLKALRQPAAETDVATPGTGGLEDENAVATAAMRDAKVVSGKKMAGKRTIASMGLKATIAPDTDAAVKKEAEAVKPLRLQGMDDIPFRNLDEYRIFDSALVTATLDWAGAADDPFGTNEHPQINKILQKIWDEVLPDNPLNVSECLAVKKVMADRFNNYQSGIGKAGRTVVYEHLQVKQKLDPNLDIKTYAKLMAPRTKPFLYLYKDPEFSDNQCKAQAGAFESELVLKVFAMHLKRVASSPLDFHAGHPVGALALAAVSVERAFKEHQQVQATSDDKGIAFGSNEWGNSAVGWTAYLPPVDEYEERATMAVSDQEDGDEDEDKGMDLSDGEGDSTIAEGDGELAEVGEYDEEDFREVGTDNELAEGEGNVDDADGNNNGDAGSIQLRYEVDDEALNHSGLGAQQ</sequence>